<organism evidence="2 3">
    <name type="scientific">Glonium stellatum</name>
    <dbReference type="NCBI Taxonomy" id="574774"/>
    <lineage>
        <taxon>Eukaryota</taxon>
        <taxon>Fungi</taxon>
        <taxon>Dikarya</taxon>
        <taxon>Ascomycota</taxon>
        <taxon>Pezizomycotina</taxon>
        <taxon>Dothideomycetes</taxon>
        <taxon>Pleosporomycetidae</taxon>
        <taxon>Gloniales</taxon>
        <taxon>Gloniaceae</taxon>
        <taxon>Glonium</taxon>
    </lineage>
</organism>
<feature type="region of interest" description="Disordered" evidence="1">
    <location>
        <begin position="168"/>
        <end position="215"/>
    </location>
</feature>
<sequence length="215" mass="23344">MQLQSPVTSVDDSNDRLIIDYEALNTLSCAATELATSKSEHESRHMLSPITLRNSIGPLHEVFSSTTLIGYRTQQQLASGHNDIAVDRALQYINLTPPSQTKSVASFSSPGRQQSTATFADSGVITNGHASTAAALSLGSPWEQALELTDWMTLDSPFDLGGTAALDISSHSSSPSRDKAPRIVKYPVSNPPDTTRYHSADWDRPSYIPARDSRR</sequence>
<feature type="compositionally biased region" description="Basic and acidic residues" evidence="1">
    <location>
        <begin position="195"/>
        <end position="204"/>
    </location>
</feature>
<protein>
    <submittedName>
        <fullName evidence="2">Uncharacterized protein</fullName>
    </submittedName>
</protein>
<name>A0A8E2FBK8_9PEZI</name>
<evidence type="ECO:0000313" key="3">
    <source>
        <dbReference type="Proteomes" id="UP000250140"/>
    </source>
</evidence>
<accession>A0A8E2FBK8</accession>
<dbReference type="Proteomes" id="UP000250140">
    <property type="component" value="Unassembled WGS sequence"/>
</dbReference>
<keyword evidence="3" id="KW-1185">Reference proteome</keyword>
<dbReference type="AlphaFoldDB" id="A0A8E2FBK8"/>
<evidence type="ECO:0000313" key="2">
    <source>
        <dbReference type="EMBL" id="OCL13943.1"/>
    </source>
</evidence>
<dbReference type="EMBL" id="KV748646">
    <property type="protein sequence ID" value="OCL13943.1"/>
    <property type="molecule type" value="Genomic_DNA"/>
</dbReference>
<evidence type="ECO:0000256" key="1">
    <source>
        <dbReference type="SAM" id="MobiDB-lite"/>
    </source>
</evidence>
<reference evidence="2 3" key="1">
    <citation type="journal article" date="2016" name="Nat. Commun.">
        <title>Ectomycorrhizal ecology is imprinted in the genome of the dominant symbiotic fungus Cenococcum geophilum.</title>
        <authorList>
            <consortium name="DOE Joint Genome Institute"/>
            <person name="Peter M."/>
            <person name="Kohler A."/>
            <person name="Ohm R.A."/>
            <person name="Kuo A."/>
            <person name="Krutzmann J."/>
            <person name="Morin E."/>
            <person name="Arend M."/>
            <person name="Barry K.W."/>
            <person name="Binder M."/>
            <person name="Choi C."/>
            <person name="Clum A."/>
            <person name="Copeland A."/>
            <person name="Grisel N."/>
            <person name="Haridas S."/>
            <person name="Kipfer T."/>
            <person name="LaButti K."/>
            <person name="Lindquist E."/>
            <person name="Lipzen A."/>
            <person name="Maire R."/>
            <person name="Meier B."/>
            <person name="Mihaltcheva S."/>
            <person name="Molinier V."/>
            <person name="Murat C."/>
            <person name="Poggeler S."/>
            <person name="Quandt C.A."/>
            <person name="Sperisen C."/>
            <person name="Tritt A."/>
            <person name="Tisserant E."/>
            <person name="Crous P.W."/>
            <person name="Henrissat B."/>
            <person name="Nehls U."/>
            <person name="Egli S."/>
            <person name="Spatafora J.W."/>
            <person name="Grigoriev I.V."/>
            <person name="Martin F.M."/>
        </authorList>
    </citation>
    <scope>NUCLEOTIDE SEQUENCE [LARGE SCALE GENOMIC DNA]</scope>
    <source>
        <strain evidence="2 3">CBS 207.34</strain>
    </source>
</reference>
<gene>
    <name evidence="2" type="ORF">AOQ84DRAFT_359335</name>
</gene>
<proteinExistence type="predicted"/>